<accession>A0A5E3ZXB9</accession>
<gene>
    <name evidence="4" type="ORF">LC603019_00867</name>
</gene>
<dbReference type="Pfam" id="PF14020">
    <property type="entry name" value="DUF4236"/>
    <property type="match status" value="1"/>
</dbReference>
<protein>
    <recommendedName>
        <fullName evidence="3">DUF4236 domain-containing protein</fullName>
    </recommendedName>
</protein>
<dbReference type="EMBL" id="LR584267">
    <property type="protein sequence ID" value="VHO00581.1"/>
    <property type="molecule type" value="Genomic_DNA"/>
</dbReference>
<dbReference type="AlphaFoldDB" id="A0A5E3ZXB9"/>
<organism evidence="4 5">
    <name type="scientific">Lawsonella clevelandensis</name>
    <dbReference type="NCBI Taxonomy" id="1528099"/>
    <lineage>
        <taxon>Bacteria</taxon>
        <taxon>Bacillati</taxon>
        <taxon>Actinomycetota</taxon>
        <taxon>Actinomycetes</taxon>
        <taxon>Mycobacteriales</taxon>
        <taxon>Lawsonellaceae</taxon>
        <taxon>Lawsonella</taxon>
    </lineage>
</organism>
<keyword evidence="2" id="KW-0812">Transmembrane</keyword>
<keyword evidence="2" id="KW-1133">Transmembrane helix</keyword>
<evidence type="ECO:0000259" key="3">
    <source>
        <dbReference type="Pfam" id="PF14020"/>
    </source>
</evidence>
<feature type="domain" description="DUF4236" evidence="3">
    <location>
        <begin position="5"/>
        <end position="55"/>
    </location>
</feature>
<evidence type="ECO:0000313" key="4">
    <source>
        <dbReference type="EMBL" id="VHO00581.1"/>
    </source>
</evidence>
<reference evidence="4 5" key="1">
    <citation type="submission" date="2019-04" db="EMBL/GenBank/DDBJ databases">
        <authorList>
            <person name="Seth-Smith MB H."/>
            <person name="Seth-Smith H."/>
        </authorList>
    </citation>
    <scope>NUCLEOTIDE SEQUENCE [LARGE SCALE GENOMIC DNA]</scope>
    <source>
        <strain evidence="4">USB-603019</strain>
    </source>
</reference>
<dbReference type="InterPro" id="IPR025330">
    <property type="entry name" value="DUF4236"/>
</dbReference>
<evidence type="ECO:0000313" key="5">
    <source>
        <dbReference type="Proteomes" id="UP000324288"/>
    </source>
</evidence>
<proteinExistence type="predicted"/>
<evidence type="ECO:0000256" key="2">
    <source>
        <dbReference type="SAM" id="Phobius"/>
    </source>
</evidence>
<name>A0A5E3ZXB9_9ACTN</name>
<feature type="region of interest" description="Disordered" evidence="1">
    <location>
        <begin position="20"/>
        <end position="51"/>
    </location>
</feature>
<sequence length="152" mass="16313">MSAQFRKSKKVGPFKVTASKSGLSLSTGAGPLRWSANTRGEVRRTTRLPGTGIYSTKKVAQLSGNKTAKSTPQDSDEKAKVTRAEYKTNMVVSTIFFAIVAAIICGIISWLLGFSWWIVGIGIAIVVIGTFGAKSTYEVVDEELEEPVPPGD</sequence>
<keyword evidence="2" id="KW-0472">Membrane</keyword>
<dbReference type="Proteomes" id="UP000324288">
    <property type="component" value="Chromosome"/>
</dbReference>
<keyword evidence="5" id="KW-1185">Reference proteome</keyword>
<evidence type="ECO:0000256" key="1">
    <source>
        <dbReference type="SAM" id="MobiDB-lite"/>
    </source>
</evidence>
<dbReference type="RefSeq" id="WP_148417627.1">
    <property type="nucleotide sequence ID" value="NZ_LR584267.1"/>
</dbReference>
<feature type="transmembrane region" description="Helical" evidence="2">
    <location>
        <begin position="90"/>
        <end position="110"/>
    </location>
</feature>
<feature type="transmembrane region" description="Helical" evidence="2">
    <location>
        <begin position="116"/>
        <end position="133"/>
    </location>
</feature>